<dbReference type="Pfam" id="PF00067">
    <property type="entry name" value="p450"/>
    <property type="match status" value="1"/>
</dbReference>
<evidence type="ECO:0000313" key="7">
    <source>
        <dbReference type="EMBL" id="OLN97617.1"/>
    </source>
</evidence>
<sequence length="516" mass="58585">MTTQLVLFVGALALLAQLVISFVRWVRSPLRSVPGPLLARFTNLWYLQRVKQGRFEEVNIALHKKHGSVVRYGPNRYSIDDVEASKIIYGHGTQFAKSSWYSAWQTNEHAWNVFSDRSIKRHAHNRRYYSNAYSMTSLVHYEPYINECSALFSQRLTEFSQAGSTVEIGHWLQCFAFDTIAFMTYGKRIGFLDCGEDIENIIRNLEKDQGRASLYDIYPLANTHIAPLLSKLSISSDSDRKNALMDFAARRVTEERAVAKPVIESKNDVDGAPAGETFLTKFLAKHSEDPEGFTNWHLLVGCASNMLAGSDTTGISLSAILYYLLKNPNTVMKLREEISEFTSRGELSNAPEFKQTQQMPYLQAVIKEALRLHPATGLPLERVVPEGGATISGRFFPEGTIVGINTWVQHRNKAVFGQDADHFRPERWLTDDEQKLSVMNRNWIPFGMGSRTCLGKNISILEISKLIPRIIRDFDFKLEGSAASPGESWKTRNAWFVKPQNFYVRVEPRKTRADQA</sequence>
<feature type="binding site" description="axial binding residue" evidence="5">
    <location>
        <position position="453"/>
    </location>
    <ligand>
        <name>heme</name>
        <dbReference type="ChEBI" id="CHEBI:30413"/>
    </ligand>
    <ligandPart>
        <name>Fe</name>
        <dbReference type="ChEBI" id="CHEBI:18248"/>
    </ligandPart>
</feature>
<evidence type="ECO:0000256" key="1">
    <source>
        <dbReference type="ARBA" id="ARBA00001971"/>
    </source>
</evidence>
<keyword evidence="4 5" id="KW-0408">Iron</keyword>
<keyword evidence="6" id="KW-0503">Monooxygenase</keyword>
<evidence type="ECO:0000313" key="8">
    <source>
        <dbReference type="Proteomes" id="UP000186583"/>
    </source>
</evidence>
<dbReference type="PRINTS" id="PR00463">
    <property type="entry name" value="EP450I"/>
</dbReference>
<gene>
    <name evidence="7" type="ORF">CCHL11_00956</name>
</gene>
<dbReference type="GO" id="GO:0005506">
    <property type="term" value="F:iron ion binding"/>
    <property type="evidence" value="ECO:0007669"/>
    <property type="project" value="InterPro"/>
</dbReference>
<dbReference type="InterPro" id="IPR036396">
    <property type="entry name" value="Cyt_P450_sf"/>
</dbReference>
<dbReference type="InterPro" id="IPR050121">
    <property type="entry name" value="Cytochrome_P450_monoxygenase"/>
</dbReference>
<dbReference type="Gene3D" id="1.10.630.10">
    <property type="entry name" value="Cytochrome P450"/>
    <property type="match status" value="1"/>
</dbReference>
<keyword evidence="7" id="KW-0489">Methyltransferase</keyword>
<comment type="cofactor">
    <cofactor evidence="1 5">
        <name>heme</name>
        <dbReference type="ChEBI" id="CHEBI:30413"/>
    </cofactor>
</comment>
<accession>A0A1Q8S886</accession>
<dbReference type="InterPro" id="IPR002401">
    <property type="entry name" value="Cyt_P450_E_grp-I"/>
</dbReference>
<keyword evidence="6" id="KW-0560">Oxidoreductase</keyword>
<evidence type="ECO:0000256" key="4">
    <source>
        <dbReference type="ARBA" id="ARBA00023004"/>
    </source>
</evidence>
<protein>
    <submittedName>
        <fullName evidence="7">Pisatin demethylase 2</fullName>
    </submittedName>
</protein>
<keyword evidence="2 5" id="KW-0349">Heme</keyword>
<dbReference type="PANTHER" id="PTHR24305">
    <property type="entry name" value="CYTOCHROME P450"/>
    <property type="match status" value="1"/>
</dbReference>
<dbReference type="SUPFAM" id="SSF48264">
    <property type="entry name" value="Cytochrome P450"/>
    <property type="match status" value="1"/>
</dbReference>
<evidence type="ECO:0000256" key="5">
    <source>
        <dbReference type="PIRSR" id="PIRSR602401-1"/>
    </source>
</evidence>
<dbReference type="Proteomes" id="UP000186583">
    <property type="component" value="Unassembled WGS sequence"/>
</dbReference>
<dbReference type="GO" id="GO:0004497">
    <property type="term" value="F:monooxygenase activity"/>
    <property type="evidence" value="ECO:0007669"/>
    <property type="project" value="UniProtKB-KW"/>
</dbReference>
<dbReference type="PROSITE" id="PS00086">
    <property type="entry name" value="CYTOCHROME_P450"/>
    <property type="match status" value="1"/>
</dbReference>
<dbReference type="PANTHER" id="PTHR24305:SF188">
    <property type="entry name" value="P450, PUTATIVE (EUROFUNG)-RELATED"/>
    <property type="match status" value="1"/>
</dbReference>
<dbReference type="InterPro" id="IPR017972">
    <property type="entry name" value="Cyt_P450_CS"/>
</dbReference>
<keyword evidence="8" id="KW-1185">Reference proteome</keyword>
<proteinExistence type="inferred from homology"/>
<dbReference type="GO" id="GO:0016705">
    <property type="term" value="F:oxidoreductase activity, acting on paired donors, with incorporation or reduction of molecular oxygen"/>
    <property type="evidence" value="ECO:0007669"/>
    <property type="project" value="InterPro"/>
</dbReference>
<dbReference type="CDD" id="cd11060">
    <property type="entry name" value="CYP57A1-like"/>
    <property type="match status" value="1"/>
</dbReference>
<organism evidence="7 8">
    <name type="scientific">Colletotrichum chlorophyti</name>
    <dbReference type="NCBI Taxonomy" id="708187"/>
    <lineage>
        <taxon>Eukaryota</taxon>
        <taxon>Fungi</taxon>
        <taxon>Dikarya</taxon>
        <taxon>Ascomycota</taxon>
        <taxon>Pezizomycotina</taxon>
        <taxon>Sordariomycetes</taxon>
        <taxon>Hypocreomycetidae</taxon>
        <taxon>Glomerellales</taxon>
        <taxon>Glomerellaceae</taxon>
        <taxon>Colletotrichum</taxon>
    </lineage>
</organism>
<dbReference type="GO" id="GO:0008168">
    <property type="term" value="F:methyltransferase activity"/>
    <property type="evidence" value="ECO:0007669"/>
    <property type="project" value="UniProtKB-KW"/>
</dbReference>
<dbReference type="GO" id="GO:0020037">
    <property type="term" value="F:heme binding"/>
    <property type="evidence" value="ECO:0007669"/>
    <property type="project" value="InterPro"/>
</dbReference>
<dbReference type="InterPro" id="IPR001128">
    <property type="entry name" value="Cyt_P450"/>
</dbReference>
<dbReference type="PRINTS" id="PR00385">
    <property type="entry name" value="P450"/>
</dbReference>
<dbReference type="GO" id="GO:0032259">
    <property type="term" value="P:methylation"/>
    <property type="evidence" value="ECO:0007669"/>
    <property type="project" value="UniProtKB-KW"/>
</dbReference>
<name>A0A1Q8S886_9PEZI</name>
<keyword evidence="7" id="KW-0808">Transferase</keyword>
<reference evidence="7 8" key="1">
    <citation type="submission" date="2016-11" db="EMBL/GenBank/DDBJ databases">
        <title>Draft Genome Assembly of Colletotrichum chlorophyti a pathogen of herbaceous plants.</title>
        <authorList>
            <person name="Gan P."/>
            <person name="Narusaka M."/>
            <person name="Tsushima A."/>
            <person name="Narusaka Y."/>
            <person name="Takano Y."/>
            <person name="Shirasu K."/>
        </authorList>
    </citation>
    <scope>NUCLEOTIDE SEQUENCE [LARGE SCALE GENOMIC DNA]</scope>
    <source>
        <strain evidence="7 8">NTL11</strain>
    </source>
</reference>
<comment type="similarity">
    <text evidence="6">Belongs to the cytochrome P450 family.</text>
</comment>
<dbReference type="AlphaFoldDB" id="A0A1Q8S886"/>
<dbReference type="FunFam" id="1.10.630.10:FF:000050">
    <property type="entry name" value="Cytochrome P450 monooxygenase"/>
    <property type="match status" value="1"/>
</dbReference>
<evidence type="ECO:0000256" key="2">
    <source>
        <dbReference type="ARBA" id="ARBA00022617"/>
    </source>
</evidence>
<evidence type="ECO:0000256" key="6">
    <source>
        <dbReference type="RuleBase" id="RU000461"/>
    </source>
</evidence>
<comment type="caution">
    <text evidence="7">The sequence shown here is derived from an EMBL/GenBank/DDBJ whole genome shotgun (WGS) entry which is preliminary data.</text>
</comment>
<dbReference type="OrthoDB" id="3934656at2759"/>
<dbReference type="STRING" id="708187.A0A1Q8S886"/>
<dbReference type="EMBL" id="MPGH01000008">
    <property type="protein sequence ID" value="OLN97617.1"/>
    <property type="molecule type" value="Genomic_DNA"/>
</dbReference>
<keyword evidence="3 5" id="KW-0479">Metal-binding</keyword>
<evidence type="ECO:0000256" key="3">
    <source>
        <dbReference type="ARBA" id="ARBA00022723"/>
    </source>
</evidence>